<dbReference type="GO" id="GO:0009279">
    <property type="term" value="C:cell outer membrane"/>
    <property type="evidence" value="ECO:0007669"/>
    <property type="project" value="UniProtKB-SubCell"/>
</dbReference>
<evidence type="ECO:0000256" key="2">
    <source>
        <dbReference type="ARBA" id="ARBA00009810"/>
    </source>
</evidence>
<evidence type="ECO:0000259" key="15">
    <source>
        <dbReference type="Pfam" id="PF00593"/>
    </source>
</evidence>
<gene>
    <name evidence="17" type="ORF">GGR43_000892</name>
</gene>
<dbReference type="Gene3D" id="2.170.130.10">
    <property type="entry name" value="TonB-dependent receptor, plug domain"/>
    <property type="match status" value="1"/>
</dbReference>
<evidence type="ECO:0000259" key="16">
    <source>
        <dbReference type="Pfam" id="PF07715"/>
    </source>
</evidence>
<comment type="subcellular location">
    <subcellularLocation>
        <location evidence="1 11">Cell outer membrane</location>
        <topology evidence="1 11">Multi-pass membrane protein</topology>
    </subcellularLocation>
</comment>
<dbReference type="InterPro" id="IPR037066">
    <property type="entry name" value="Plug_dom_sf"/>
</dbReference>
<keyword evidence="18" id="KW-1185">Reference proteome</keyword>
<evidence type="ECO:0000256" key="14">
    <source>
        <dbReference type="SAM" id="SignalP"/>
    </source>
</evidence>
<dbReference type="CDD" id="cd01347">
    <property type="entry name" value="ligand_gated_channel"/>
    <property type="match status" value="1"/>
</dbReference>
<evidence type="ECO:0000256" key="12">
    <source>
        <dbReference type="PROSITE-ProRule" id="PRU10143"/>
    </source>
</evidence>
<keyword evidence="4 11" id="KW-1134">Transmembrane beta strand</keyword>
<dbReference type="InterPro" id="IPR012910">
    <property type="entry name" value="Plug_dom"/>
</dbReference>
<feature type="domain" description="TonB-dependent receptor-like beta-barrel" evidence="15">
    <location>
        <begin position="253"/>
        <end position="689"/>
    </location>
</feature>
<dbReference type="InterPro" id="IPR010916">
    <property type="entry name" value="TonB_box_CS"/>
</dbReference>
<evidence type="ECO:0000256" key="4">
    <source>
        <dbReference type="ARBA" id="ARBA00022452"/>
    </source>
</evidence>
<dbReference type="Proteomes" id="UP000571950">
    <property type="component" value="Unassembled WGS sequence"/>
</dbReference>
<comment type="caution">
    <text evidence="17">The sequence shown here is derived from an EMBL/GenBank/DDBJ whole genome shotgun (WGS) entry which is preliminary data.</text>
</comment>
<evidence type="ECO:0000256" key="6">
    <source>
        <dbReference type="ARBA" id="ARBA00022729"/>
    </source>
</evidence>
<comment type="similarity">
    <text evidence="2 11 13">Belongs to the TonB-dependent receptor family.</text>
</comment>
<dbReference type="AlphaFoldDB" id="A0A7W6BHN2"/>
<feature type="signal peptide" evidence="14">
    <location>
        <begin position="1"/>
        <end position="25"/>
    </location>
</feature>
<dbReference type="NCBIfam" id="TIGR01783">
    <property type="entry name" value="TonB-siderophor"/>
    <property type="match status" value="1"/>
</dbReference>
<evidence type="ECO:0000256" key="5">
    <source>
        <dbReference type="ARBA" id="ARBA00022692"/>
    </source>
</evidence>
<evidence type="ECO:0000256" key="7">
    <source>
        <dbReference type="ARBA" id="ARBA00023077"/>
    </source>
</evidence>
<dbReference type="InterPro" id="IPR010105">
    <property type="entry name" value="TonB_sidphr_rcpt"/>
</dbReference>
<keyword evidence="10 11" id="KW-0998">Cell outer membrane</keyword>
<feature type="chain" id="PRO_5031045515" evidence="14">
    <location>
        <begin position="26"/>
        <end position="722"/>
    </location>
</feature>
<evidence type="ECO:0000256" key="1">
    <source>
        <dbReference type="ARBA" id="ARBA00004571"/>
    </source>
</evidence>
<dbReference type="RefSeq" id="WP_188070732.1">
    <property type="nucleotide sequence ID" value="NZ_BSPS01000050.1"/>
</dbReference>
<evidence type="ECO:0000313" key="17">
    <source>
        <dbReference type="EMBL" id="MBB3925191.1"/>
    </source>
</evidence>
<organism evidence="17 18">
    <name type="scientific">Sphingobium jiangsuense</name>
    <dbReference type="NCBI Taxonomy" id="870476"/>
    <lineage>
        <taxon>Bacteria</taxon>
        <taxon>Pseudomonadati</taxon>
        <taxon>Pseudomonadota</taxon>
        <taxon>Alphaproteobacteria</taxon>
        <taxon>Sphingomonadales</taxon>
        <taxon>Sphingomonadaceae</taxon>
        <taxon>Sphingobium</taxon>
    </lineage>
</organism>
<evidence type="ECO:0000256" key="10">
    <source>
        <dbReference type="ARBA" id="ARBA00023237"/>
    </source>
</evidence>
<dbReference type="EMBL" id="JACIDT010000002">
    <property type="protein sequence ID" value="MBB3925191.1"/>
    <property type="molecule type" value="Genomic_DNA"/>
</dbReference>
<dbReference type="SUPFAM" id="SSF56935">
    <property type="entry name" value="Porins"/>
    <property type="match status" value="1"/>
</dbReference>
<keyword evidence="5 11" id="KW-0812">Transmembrane</keyword>
<dbReference type="PROSITE" id="PS52016">
    <property type="entry name" value="TONB_DEPENDENT_REC_3"/>
    <property type="match status" value="1"/>
</dbReference>
<dbReference type="GO" id="GO:0015891">
    <property type="term" value="P:siderophore transport"/>
    <property type="evidence" value="ECO:0007669"/>
    <property type="project" value="InterPro"/>
</dbReference>
<evidence type="ECO:0000256" key="9">
    <source>
        <dbReference type="ARBA" id="ARBA00023170"/>
    </source>
</evidence>
<protein>
    <submittedName>
        <fullName evidence="17">Iron complex outermembrane receptor protein</fullName>
    </submittedName>
</protein>
<dbReference type="Pfam" id="PF07715">
    <property type="entry name" value="Plug"/>
    <property type="match status" value="1"/>
</dbReference>
<dbReference type="GO" id="GO:0038023">
    <property type="term" value="F:signaling receptor activity"/>
    <property type="evidence" value="ECO:0007669"/>
    <property type="project" value="InterPro"/>
</dbReference>
<evidence type="ECO:0000256" key="3">
    <source>
        <dbReference type="ARBA" id="ARBA00022448"/>
    </source>
</evidence>
<evidence type="ECO:0000256" key="13">
    <source>
        <dbReference type="RuleBase" id="RU003357"/>
    </source>
</evidence>
<name>A0A7W6BHN2_9SPHN</name>
<evidence type="ECO:0000313" key="18">
    <source>
        <dbReference type="Proteomes" id="UP000571950"/>
    </source>
</evidence>
<evidence type="ECO:0000256" key="11">
    <source>
        <dbReference type="PROSITE-ProRule" id="PRU01360"/>
    </source>
</evidence>
<reference evidence="17 18" key="1">
    <citation type="submission" date="2020-08" db="EMBL/GenBank/DDBJ databases">
        <title>Genomic Encyclopedia of Type Strains, Phase IV (KMG-IV): sequencing the most valuable type-strain genomes for metagenomic binning, comparative biology and taxonomic classification.</title>
        <authorList>
            <person name="Goeker M."/>
        </authorList>
    </citation>
    <scope>NUCLEOTIDE SEQUENCE [LARGE SCALE GENOMIC DNA]</scope>
    <source>
        <strain evidence="17 18">DSM 26189</strain>
    </source>
</reference>
<dbReference type="InterPro" id="IPR036942">
    <property type="entry name" value="Beta-barrel_TonB_sf"/>
</dbReference>
<keyword evidence="9 17" id="KW-0675">Receptor</keyword>
<dbReference type="GO" id="GO:0015344">
    <property type="term" value="F:siderophore uptake transmembrane transporter activity"/>
    <property type="evidence" value="ECO:0007669"/>
    <property type="project" value="TreeGrafter"/>
</dbReference>
<dbReference type="PANTHER" id="PTHR32552">
    <property type="entry name" value="FERRICHROME IRON RECEPTOR-RELATED"/>
    <property type="match status" value="1"/>
</dbReference>
<dbReference type="PANTHER" id="PTHR32552:SF84">
    <property type="entry name" value="TONB-DEPENDENT RECEPTOR-RELATED"/>
    <property type="match status" value="1"/>
</dbReference>
<dbReference type="Pfam" id="PF00593">
    <property type="entry name" value="TonB_dep_Rec_b-barrel"/>
    <property type="match status" value="1"/>
</dbReference>
<accession>A0A7W6BHN2</accession>
<dbReference type="InterPro" id="IPR000531">
    <property type="entry name" value="Beta-barrel_TonB"/>
</dbReference>
<keyword evidence="6 14" id="KW-0732">Signal</keyword>
<keyword evidence="8 11" id="KW-0472">Membrane</keyword>
<proteinExistence type="inferred from homology"/>
<evidence type="ECO:0000256" key="8">
    <source>
        <dbReference type="ARBA" id="ARBA00023136"/>
    </source>
</evidence>
<keyword evidence="3 11" id="KW-0813">Transport</keyword>
<keyword evidence="7 12" id="KW-0798">TonB box</keyword>
<dbReference type="PROSITE" id="PS00430">
    <property type="entry name" value="TONB_DEPENDENT_REC_1"/>
    <property type="match status" value="1"/>
</dbReference>
<feature type="short sequence motif" description="TonB box" evidence="12">
    <location>
        <begin position="39"/>
        <end position="45"/>
    </location>
</feature>
<feature type="domain" description="TonB-dependent receptor plug" evidence="16">
    <location>
        <begin position="67"/>
        <end position="170"/>
    </location>
</feature>
<dbReference type="InterPro" id="IPR039426">
    <property type="entry name" value="TonB-dep_rcpt-like"/>
</dbReference>
<dbReference type="Gene3D" id="2.40.170.20">
    <property type="entry name" value="TonB-dependent receptor, beta-barrel domain"/>
    <property type="match status" value="1"/>
</dbReference>
<sequence>MTGKNHVLSLGCGLLTLAAAQAAMAQQTSSVTTVEDRDTILVTGQREAGISLETPSTAGTRLGLTALETPASVAVLSGDMIRDFGYQTVADATSRAPGISAVPFPGTGNNALSTRGFYGVNSITQTYDGMQLYNAGGVITFPFDPWNVERIEILYGPASVLYGAGAIGGAVNVVSKKPDPEHSRMQAQLSYGSWNTTRAAFDVTGPVSDRLSYRLNASYNQSDGWMDRGRSRSFAASAALRFQATDTLAISLVDDYGDIRPSTYEGTPLVNGRIDERLRRQNYNVADARIRFEENRARINVEWSPSENFTFRNDAYMIHQYREYFENYTYTYLPATGALPERVRQSQYRDIVAWQHQYGDHGFATIDSRIGGAENSLAVGFDVNHNRYNRHDNGTYTGSTTVPALDFDPGVYAQAPGATYRRPQYIATVDQIGFFAQDRLKLGEQLSLVAGVRWDRYRMKRRSQPASANDPAPNSINGAGWNAGIVYNPLPTISLYAQYATANDPVTSLASISASQILFDLSPGRQYEAGAKGSHLGGRIEWTLAAYKIVKKDLLVPVLGNLSQSEQVGRQSSRGVEASLTVTPLPGWSLVANGTVLDSRFDDFFATVGGVRTSLKGNRPQFVPEKTANVRTSLDVTPTVQLRAEWQYVGKRYTDNTNLYVLPAYDVTAVGARWLVTPALKLDFRVDNLFDEIYAVSSYAGNGTQQILGAPRSYTGTLSMVF</sequence>